<keyword evidence="3" id="KW-1185">Reference proteome</keyword>
<evidence type="ECO:0008006" key="4">
    <source>
        <dbReference type="Google" id="ProtNLM"/>
    </source>
</evidence>
<sequence length="501" mass="57987">MLQSYKRRTLFDWIILGILFLILTSGLIAFLTIEFTNDLVNFNIIGLIGLLLFLCFLIYLIKLITSKQSNNVIKLQKKDKTSVEEIINLLLLCLFLSLFIKGYGLYGFWTLLFKLLSPVVLVGLTFLFTLMLGLIIPNLKTSAIIIPILLIYPFIFVDSNLWMGLGAIISGLTITNFVNVRSQYYQNIGKENDSLVKKYLWINAKVIGIIIIVLTILYFTIGMTPQAFFNNNLDINFTNLLINLIPFLLLLGCYILNLKMTVCLPILVLLQIVLGLTLDLFNVVSIYNSNYFVLIKSNLFVNNNSLVSIFEAVLTSFIWFFVIIIIDEFTYQYNHLILSLRNLNSLWEEKQLDCNIKSYGKYHFWVTLLLIVSFENTPTIARGLKISDNTDNKIKTYLVQNYLSFSIWSILPFSFNTIWVMIWTSAFTNFSLGEGYLKILQLSWGNYLIIWFALLFISFSKIYDLIQMNWISTIKFEIKSKPKVAVKNKTNKIRGRWNKEK</sequence>
<feature type="transmembrane region" description="Helical" evidence="1">
    <location>
        <begin position="161"/>
        <end position="178"/>
    </location>
</feature>
<feature type="transmembrane region" description="Helical" evidence="1">
    <location>
        <begin position="240"/>
        <end position="257"/>
    </location>
</feature>
<name>R4U705_9MOLU</name>
<feature type="transmembrane region" description="Helical" evidence="1">
    <location>
        <begin position="307"/>
        <end position="326"/>
    </location>
</feature>
<dbReference type="KEGG" id="ssyr:SSYRP_v1c08290"/>
<feature type="transmembrane region" description="Helical" evidence="1">
    <location>
        <begin position="264"/>
        <end position="287"/>
    </location>
</feature>
<keyword evidence="1" id="KW-0472">Membrane</keyword>
<feature type="transmembrane region" description="Helical" evidence="1">
    <location>
        <begin position="139"/>
        <end position="155"/>
    </location>
</feature>
<dbReference type="RefSeq" id="WP_016341059.1">
    <property type="nucleotide sequence ID" value="NC_021284.1"/>
</dbReference>
<feature type="transmembrane region" description="Helical" evidence="1">
    <location>
        <begin position="39"/>
        <end position="65"/>
    </location>
</feature>
<keyword evidence="1" id="KW-0812">Transmembrane</keyword>
<dbReference type="STRING" id="1276229.SSYRP_v1c08290"/>
<evidence type="ECO:0000313" key="3">
    <source>
        <dbReference type="Proteomes" id="UP000013963"/>
    </source>
</evidence>
<dbReference type="Proteomes" id="UP000013963">
    <property type="component" value="Chromosome"/>
</dbReference>
<feature type="transmembrane region" description="Helical" evidence="1">
    <location>
        <begin position="115"/>
        <end position="132"/>
    </location>
</feature>
<feature type="transmembrane region" description="Helical" evidence="1">
    <location>
        <begin position="86"/>
        <end position="109"/>
    </location>
</feature>
<feature type="transmembrane region" description="Helical" evidence="1">
    <location>
        <begin position="12"/>
        <end position="33"/>
    </location>
</feature>
<feature type="transmembrane region" description="Helical" evidence="1">
    <location>
        <begin position="199"/>
        <end position="220"/>
    </location>
</feature>
<accession>R4U705</accession>
<dbReference type="EMBL" id="CP005078">
    <property type="protein sequence ID" value="AGM26418.1"/>
    <property type="molecule type" value="Genomic_DNA"/>
</dbReference>
<protein>
    <recommendedName>
        <fullName evidence="4">Transmembrane protein</fullName>
    </recommendedName>
</protein>
<gene>
    <name evidence="2" type="ORF">SSYRP_v1c08290</name>
</gene>
<feature type="transmembrane region" description="Helical" evidence="1">
    <location>
        <begin position="402"/>
        <end position="424"/>
    </location>
</feature>
<organism evidence="2 3">
    <name type="scientific">Spiroplasma syrphidicola EA-1</name>
    <dbReference type="NCBI Taxonomy" id="1276229"/>
    <lineage>
        <taxon>Bacteria</taxon>
        <taxon>Bacillati</taxon>
        <taxon>Mycoplasmatota</taxon>
        <taxon>Mollicutes</taxon>
        <taxon>Entomoplasmatales</taxon>
        <taxon>Spiroplasmataceae</taxon>
        <taxon>Spiroplasma</taxon>
    </lineage>
</organism>
<dbReference type="PATRIC" id="fig|1276229.3.peg.824"/>
<evidence type="ECO:0000256" key="1">
    <source>
        <dbReference type="SAM" id="Phobius"/>
    </source>
</evidence>
<keyword evidence="1" id="KW-1133">Transmembrane helix</keyword>
<dbReference type="AlphaFoldDB" id="R4U705"/>
<evidence type="ECO:0000313" key="2">
    <source>
        <dbReference type="EMBL" id="AGM26418.1"/>
    </source>
</evidence>
<feature type="transmembrane region" description="Helical" evidence="1">
    <location>
        <begin position="444"/>
        <end position="466"/>
    </location>
</feature>
<reference evidence="2 3" key="1">
    <citation type="journal article" date="2013" name="Genome Biol. Evol.">
        <title>Complete genomes of two dipteran-associated spiroplasmas provided insights into the origin, dynamics, and impacts of viral invasion in spiroplasma.</title>
        <authorList>
            <person name="Ku C."/>
            <person name="Lo W.S."/>
            <person name="Chen L.L."/>
            <person name="Kuo C.H."/>
        </authorList>
    </citation>
    <scope>NUCLEOTIDE SEQUENCE [LARGE SCALE GENOMIC DNA]</scope>
    <source>
        <strain evidence="2">EA-1</strain>
    </source>
</reference>
<dbReference type="HOGENOM" id="CLU_543925_0_0_14"/>
<proteinExistence type="predicted"/>